<keyword evidence="7" id="KW-1185">Reference proteome</keyword>
<dbReference type="InterPro" id="IPR030678">
    <property type="entry name" value="Peptide/Ni-bd"/>
</dbReference>
<organism evidence="6 7">
    <name type="scientific">Tengunoibacter tsumagoiensis</name>
    <dbReference type="NCBI Taxonomy" id="2014871"/>
    <lineage>
        <taxon>Bacteria</taxon>
        <taxon>Bacillati</taxon>
        <taxon>Chloroflexota</taxon>
        <taxon>Ktedonobacteria</taxon>
        <taxon>Ktedonobacterales</taxon>
        <taxon>Dictyobacteraceae</taxon>
        <taxon>Tengunoibacter</taxon>
    </lineage>
</organism>
<accession>A0A402A215</accession>
<gene>
    <name evidence="6" type="ORF">KTT_29540</name>
</gene>
<evidence type="ECO:0000256" key="3">
    <source>
        <dbReference type="ARBA" id="ARBA00022448"/>
    </source>
</evidence>
<keyword evidence="4" id="KW-0732">Signal</keyword>
<comment type="similarity">
    <text evidence="2">Belongs to the bacterial solute-binding protein 5 family.</text>
</comment>
<dbReference type="GO" id="GO:1904680">
    <property type="term" value="F:peptide transmembrane transporter activity"/>
    <property type="evidence" value="ECO:0007669"/>
    <property type="project" value="TreeGrafter"/>
</dbReference>
<comment type="caution">
    <text evidence="6">The sequence shown here is derived from an EMBL/GenBank/DDBJ whole genome shotgun (WGS) entry which is preliminary data.</text>
</comment>
<dbReference type="PROSITE" id="PS51257">
    <property type="entry name" value="PROKAR_LIPOPROTEIN"/>
    <property type="match status" value="1"/>
</dbReference>
<sequence>MYDRYRQKHLQNLLPLFCLLLILTGCDLFGGGTTVHKTQLKAPPSKQTYTIPEIGLENLDLETLDPALAHDPASIRAIQMVFTGLVQLDDQLQVRPQLAQSWSVSDDGLSWTFHLKPHLKFSDGTPLTSADVAYSIDRALQPATQSTIAPIALRLLKNADDLLAGRVTTLIGSSIQTPNDQTVVLITKEKAAYFPAMLTSSCSYIVEQSLIKTYTDKWTDHLGEGGGAGPFKVQQYTHHTSIIYVPNTNYYNAKPQLQKVTTIFYHSADEAYRDYQNNQLDLTTIPTSLTVDKRHKDYYQVPQLWENYYTMNYLAKPFDNIKIRQAFALAIDKQSIADTVWKGSVIPTNHIVPQGMVGYTANLTGPDGTTKLTGNVVKAKDLLQQGLKESNLTSSTDLPAITLSYVSGVDNFDQEVAALIQQWQKVLGVTVTPDPITDYNTLLDKITATTNNSNGLQMWGLGWVAEYPDPQDWLSWQFGQGAFNNNMNYGQNTSSHAAQQQIIQKQMQDADANTTESARLQSYQKAEQDIINDVGWIPISQVTSTFLRTTSIVGITNNGENLIPPDDWAHIYRVQA</sequence>
<feature type="domain" description="Solute-binding protein family 5" evidence="5">
    <location>
        <begin position="93"/>
        <end position="484"/>
    </location>
</feature>
<reference evidence="7" key="1">
    <citation type="submission" date="2018-12" db="EMBL/GenBank/DDBJ databases">
        <title>Tengunoibacter tsumagoiensis gen. nov., sp. nov., Dictyobacter kobayashii sp. nov., D. alpinus sp. nov., and D. joshuensis sp. nov. and description of Dictyobacteraceae fam. nov. within the order Ktedonobacterales isolated from Tengu-no-mugimeshi.</title>
        <authorList>
            <person name="Wang C.M."/>
            <person name="Zheng Y."/>
            <person name="Sakai Y."/>
            <person name="Toyoda A."/>
            <person name="Minakuchi Y."/>
            <person name="Abe K."/>
            <person name="Yokota A."/>
            <person name="Yabe S."/>
        </authorList>
    </citation>
    <scope>NUCLEOTIDE SEQUENCE [LARGE SCALE GENOMIC DNA]</scope>
    <source>
        <strain evidence="7">Uno3</strain>
    </source>
</reference>
<evidence type="ECO:0000256" key="2">
    <source>
        <dbReference type="ARBA" id="ARBA00005695"/>
    </source>
</evidence>
<dbReference type="Pfam" id="PF00496">
    <property type="entry name" value="SBP_bac_5"/>
    <property type="match status" value="1"/>
</dbReference>
<evidence type="ECO:0000256" key="1">
    <source>
        <dbReference type="ARBA" id="ARBA00004196"/>
    </source>
</evidence>
<comment type="subcellular location">
    <subcellularLocation>
        <location evidence="1">Cell envelope</location>
    </subcellularLocation>
</comment>
<dbReference type="GO" id="GO:0030313">
    <property type="term" value="C:cell envelope"/>
    <property type="evidence" value="ECO:0007669"/>
    <property type="project" value="UniProtKB-SubCell"/>
</dbReference>
<dbReference type="Gene3D" id="3.40.190.10">
    <property type="entry name" value="Periplasmic binding protein-like II"/>
    <property type="match status" value="1"/>
</dbReference>
<evidence type="ECO:0000313" key="6">
    <source>
        <dbReference type="EMBL" id="GCE13095.1"/>
    </source>
</evidence>
<evidence type="ECO:0000313" key="7">
    <source>
        <dbReference type="Proteomes" id="UP000287352"/>
    </source>
</evidence>
<dbReference type="EMBL" id="BIFR01000001">
    <property type="protein sequence ID" value="GCE13095.1"/>
    <property type="molecule type" value="Genomic_DNA"/>
</dbReference>
<dbReference type="Gene3D" id="3.90.76.10">
    <property type="entry name" value="Dipeptide-binding Protein, Domain 1"/>
    <property type="match status" value="1"/>
</dbReference>
<dbReference type="SUPFAM" id="SSF53850">
    <property type="entry name" value="Periplasmic binding protein-like II"/>
    <property type="match status" value="1"/>
</dbReference>
<name>A0A402A215_9CHLR</name>
<protein>
    <submittedName>
        <fullName evidence="6">ABC transporter substrate-binding protein</fullName>
    </submittedName>
</protein>
<dbReference type="OrthoDB" id="9783874at2"/>
<dbReference type="Gene3D" id="3.10.105.10">
    <property type="entry name" value="Dipeptide-binding Protein, Domain 3"/>
    <property type="match status" value="1"/>
</dbReference>
<dbReference type="PIRSF" id="PIRSF002741">
    <property type="entry name" value="MppA"/>
    <property type="match status" value="1"/>
</dbReference>
<dbReference type="InterPro" id="IPR000914">
    <property type="entry name" value="SBP_5_dom"/>
</dbReference>
<dbReference type="GO" id="GO:0043190">
    <property type="term" value="C:ATP-binding cassette (ABC) transporter complex"/>
    <property type="evidence" value="ECO:0007669"/>
    <property type="project" value="InterPro"/>
</dbReference>
<evidence type="ECO:0000259" key="5">
    <source>
        <dbReference type="Pfam" id="PF00496"/>
    </source>
</evidence>
<keyword evidence="3" id="KW-0813">Transport</keyword>
<dbReference type="Proteomes" id="UP000287352">
    <property type="component" value="Unassembled WGS sequence"/>
</dbReference>
<dbReference type="CDD" id="cd08504">
    <property type="entry name" value="PBP2_OppA"/>
    <property type="match status" value="1"/>
</dbReference>
<proteinExistence type="inferred from homology"/>
<dbReference type="AlphaFoldDB" id="A0A402A215"/>
<dbReference type="PANTHER" id="PTHR30290">
    <property type="entry name" value="PERIPLASMIC BINDING COMPONENT OF ABC TRANSPORTER"/>
    <property type="match status" value="1"/>
</dbReference>
<dbReference type="GO" id="GO:0042597">
    <property type="term" value="C:periplasmic space"/>
    <property type="evidence" value="ECO:0007669"/>
    <property type="project" value="UniProtKB-ARBA"/>
</dbReference>
<evidence type="ECO:0000256" key="4">
    <source>
        <dbReference type="ARBA" id="ARBA00022729"/>
    </source>
</evidence>
<dbReference type="InterPro" id="IPR039424">
    <property type="entry name" value="SBP_5"/>
</dbReference>
<dbReference type="PANTHER" id="PTHR30290:SF10">
    <property type="entry name" value="PERIPLASMIC OLIGOPEPTIDE-BINDING PROTEIN-RELATED"/>
    <property type="match status" value="1"/>
</dbReference>
<dbReference type="GO" id="GO:0015833">
    <property type="term" value="P:peptide transport"/>
    <property type="evidence" value="ECO:0007669"/>
    <property type="project" value="TreeGrafter"/>
</dbReference>
<dbReference type="RefSeq" id="WP_126580655.1">
    <property type="nucleotide sequence ID" value="NZ_BIFR01000001.1"/>
</dbReference>